<protein>
    <submittedName>
        <fullName evidence="1">Uncharacterized protein</fullName>
    </submittedName>
</protein>
<dbReference type="EMBL" id="BSPX01000029">
    <property type="protein sequence ID" value="GLT22680.1"/>
    <property type="molecule type" value="Genomic_DNA"/>
</dbReference>
<dbReference type="Proteomes" id="UP001157167">
    <property type="component" value="Unassembled WGS sequence"/>
</dbReference>
<proteinExistence type="predicted"/>
<comment type="caution">
    <text evidence="1">The sequence shown here is derived from an EMBL/GenBank/DDBJ whole genome shotgun (WGS) entry which is preliminary data.</text>
</comment>
<evidence type="ECO:0000313" key="1">
    <source>
        <dbReference type="EMBL" id="GLT22680.1"/>
    </source>
</evidence>
<dbReference type="RefSeq" id="WP_284187965.1">
    <property type="nucleotide sequence ID" value="NZ_BSPX01000029.1"/>
</dbReference>
<evidence type="ECO:0000313" key="2">
    <source>
        <dbReference type="Proteomes" id="UP001157167"/>
    </source>
</evidence>
<gene>
    <name evidence="1" type="ORF">GCM10007933_21400</name>
</gene>
<reference evidence="2" key="1">
    <citation type="journal article" date="2019" name="Int. J. Syst. Evol. Microbiol.">
        <title>The Global Catalogue of Microorganisms (GCM) 10K type strain sequencing project: providing services to taxonomists for standard genome sequencing and annotation.</title>
        <authorList>
            <consortium name="The Broad Institute Genomics Platform"/>
            <consortium name="The Broad Institute Genome Sequencing Center for Infectious Disease"/>
            <person name="Wu L."/>
            <person name="Ma J."/>
        </authorList>
    </citation>
    <scope>NUCLEOTIDE SEQUENCE [LARGE SCALE GENOMIC DNA]</scope>
    <source>
        <strain evidence="2">NBRC 102407</strain>
    </source>
</reference>
<sequence length="156" mass="16597">MHAITIINGQSMRFEVFDPVPTGTELTTTEGDHVLFEGIDDAGLLLCSGKVDGQISAYFPHDLLLPANPEAENRRACVAAAADAVGVLQEAEEAIHRTFFVGGAPQDVGYAAHHVARVELACQRLRAAIGNDLVSAARVSLLSMNNQIQEGHHAEG</sequence>
<keyword evidence="2" id="KW-1185">Reference proteome</keyword>
<name>A0ABQ6FD69_9RHOO</name>
<organism evidence="1 2">
    <name type="scientific">Zoogloea oryzae</name>
    <dbReference type="NCBI Taxonomy" id="310767"/>
    <lineage>
        <taxon>Bacteria</taxon>
        <taxon>Pseudomonadati</taxon>
        <taxon>Pseudomonadota</taxon>
        <taxon>Betaproteobacteria</taxon>
        <taxon>Rhodocyclales</taxon>
        <taxon>Zoogloeaceae</taxon>
        <taxon>Zoogloea</taxon>
    </lineage>
</organism>
<accession>A0ABQ6FD69</accession>